<dbReference type="EMBL" id="AP027080">
    <property type="protein sequence ID" value="BDU74304.1"/>
    <property type="molecule type" value="Genomic_DNA"/>
</dbReference>
<dbReference type="InterPro" id="IPR036890">
    <property type="entry name" value="HATPase_C_sf"/>
</dbReference>
<dbReference type="Gene3D" id="3.30.565.10">
    <property type="entry name" value="Histidine kinase-like ATPase, C-terminal domain"/>
    <property type="match status" value="1"/>
</dbReference>
<protein>
    <recommendedName>
        <fullName evidence="3">Response regulatory domain-containing protein</fullName>
    </recommendedName>
</protein>
<dbReference type="AlphaFoldDB" id="A0AA48GMY9"/>
<sequence>MARPKILIVEDDALTASLLRGTLAREGHEITLAGDGLAALRILEEDASFATVLLDRLMPGMDGLQVLRHMKATPALREIPVVLETSMDSDSDVREGLKAGALHYLVKPLDPRMVAQVVASAVREFEMRRKLYAELESIRAAMGLVKRGVFHVRTLAHCEDLAALLAKACPDPRRSVTGILELLINAVEHGNLGITYREKSELMAAQAWAAEVERRQDLPENRERHVVVTLTRQAGVTRIRIQDMGQGFPWQDFVGVDRERMSDSHGRGILLAKWEAFDRLEYLGKGNCVIAEVGEP</sequence>
<dbReference type="SUPFAM" id="SSF52172">
    <property type="entry name" value="CheY-like"/>
    <property type="match status" value="1"/>
</dbReference>
<dbReference type="InterPro" id="IPR050595">
    <property type="entry name" value="Bact_response_regulator"/>
</dbReference>
<organism evidence="4 5">
    <name type="scientific">Mesoterricola silvestris</name>
    <dbReference type="NCBI Taxonomy" id="2927979"/>
    <lineage>
        <taxon>Bacteria</taxon>
        <taxon>Pseudomonadati</taxon>
        <taxon>Acidobacteriota</taxon>
        <taxon>Holophagae</taxon>
        <taxon>Holophagales</taxon>
        <taxon>Holophagaceae</taxon>
        <taxon>Mesoterricola</taxon>
    </lineage>
</organism>
<dbReference type="PANTHER" id="PTHR44591:SF23">
    <property type="entry name" value="CHEY SUBFAMILY"/>
    <property type="match status" value="1"/>
</dbReference>
<feature type="domain" description="Response regulatory" evidence="3">
    <location>
        <begin position="5"/>
        <end position="122"/>
    </location>
</feature>
<reference evidence="5" key="1">
    <citation type="journal article" date="2023" name="Int. J. Syst. Evol. Microbiol.">
        <title>Mesoterricola silvestris gen. nov., sp. nov., Mesoterricola sediminis sp. nov., Geothrix oryzae sp. nov., Geothrix edaphica sp. nov., Geothrix rubra sp. nov., and Geothrix limicola sp. nov., six novel members of Acidobacteriota isolated from soils.</title>
        <authorList>
            <person name="Itoh H."/>
            <person name="Sugisawa Y."/>
            <person name="Mise K."/>
            <person name="Xu Z."/>
            <person name="Kuniyasu M."/>
            <person name="Ushijima N."/>
            <person name="Kawano K."/>
            <person name="Kobayashi E."/>
            <person name="Shiratori Y."/>
            <person name="Masuda Y."/>
            <person name="Senoo K."/>
        </authorList>
    </citation>
    <scope>NUCLEOTIDE SEQUENCE [LARGE SCALE GENOMIC DNA]</scope>
    <source>
        <strain evidence="5">W79</strain>
    </source>
</reference>
<evidence type="ECO:0000313" key="5">
    <source>
        <dbReference type="Proteomes" id="UP001238179"/>
    </source>
</evidence>
<keyword evidence="5" id="KW-1185">Reference proteome</keyword>
<dbReference type="Gene3D" id="3.40.50.2300">
    <property type="match status" value="1"/>
</dbReference>
<feature type="modified residue" description="4-aspartylphosphate" evidence="2">
    <location>
        <position position="55"/>
    </location>
</feature>
<proteinExistence type="predicted"/>
<gene>
    <name evidence="4" type="ORF">METEAL_34780</name>
</gene>
<dbReference type="SUPFAM" id="SSF55874">
    <property type="entry name" value="ATPase domain of HSP90 chaperone/DNA topoisomerase II/histidine kinase"/>
    <property type="match status" value="1"/>
</dbReference>
<dbReference type="Proteomes" id="UP001238179">
    <property type="component" value="Chromosome"/>
</dbReference>
<evidence type="ECO:0000256" key="2">
    <source>
        <dbReference type="PROSITE-ProRule" id="PRU00169"/>
    </source>
</evidence>
<name>A0AA48GMY9_9BACT</name>
<evidence type="ECO:0000256" key="1">
    <source>
        <dbReference type="ARBA" id="ARBA00022553"/>
    </source>
</evidence>
<dbReference type="InterPro" id="IPR011006">
    <property type="entry name" value="CheY-like_superfamily"/>
</dbReference>
<keyword evidence="1 2" id="KW-0597">Phosphoprotein</keyword>
<evidence type="ECO:0000313" key="4">
    <source>
        <dbReference type="EMBL" id="BDU74304.1"/>
    </source>
</evidence>
<dbReference type="PROSITE" id="PS50110">
    <property type="entry name" value="RESPONSE_REGULATORY"/>
    <property type="match status" value="1"/>
</dbReference>
<accession>A0AA48GMY9</accession>
<dbReference type="GO" id="GO:0000160">
    <property type="term" value="P:phosphorelay signal transduction system"/>
    <property type="evidence" value="ECO:0007669"/>
    <property type="project" value="InterPro"/>
</dbReference>
<dbReference type="Pfam" id="PF00072">
    <property type="entry name" value="Response_reg"/>
    <property type="match status" value="1"/>
</dbReference>
<dbReference type="PANTHER" id="PTHR44591">
    <property type="entry name" value="STRESS RESPONSE REGULATOR PROTEIN 1"/>
    <property type="match status" value="1"/>
</dbReference>
<dbReference type="KEGG" id="msil:METEAL_34780"/>
<dbReference type="InterPro" id="IPR001789">
    <property type="entry name" value="Sig_transdc_resp-reg_receiver"/>
</dbReference>
<dbReference type="RefSeq" id="WP_316412979.1">
    <property type="nucleotide sequence ID" value="NZ_AP027080.1"/>
</dbReference>
<evidence type="ECO:0000259" key="3">
    <source>
        <dbReference type="PROSITE" id="PS50110"/>
    </source>
</evidence>
<dbReference type="SMART" id="SM00448">
    <property type="entry name" value="REC"/>
    <property type="match status" value="1"/>
</dbReference>